<dbReference type="AlphaFoldDB" id="A0A5N5HAZ5"/>
<dbReference type="PANTHER" id="PTHR31170">
    <property type="entry name" value="BNAC04G53230D PROTEIN"/>
    <property type="match status" value="1"/>
</dbReference>
<accession>A0A5N5HAZ5</accession>
<feature type="compositionally biased region" description="Low complexity" evidence="1">
    <location>
        <begin position="272"/>
        <end position="293"/>
    </location>
</feature>
<evidence type="ECO:0000256" key="1">
    <source>
        <dbReference type="SAM" id="MobiDB-lite"/>
    </source>
</evidence>
<keyword evidence="2" id="KW-1133">Transmembrane helix</keyword>
<reference evidence="3 4" key="2">
    <citation type="submission" date="2019-11" db="EMBL/GenBank/DDBJ databases">
        <title>A de novo genome assembly of a pear dwarfing rootstock.</title>
        <authorList>
            <person name="Wang F."/>
            <person name="Wang J."/>
            <person name="Li S."/>
            <person name="Zhang Y."/>
            <person name="Fang M."/>
            <person name="Ma L."/>
            <person name="Zhao Y."/>
            <person name="Jiang S."/>
        </authorList>
    </citation>
    <scope>NUCLEOTIDE SEQUENCE [LARGE SCALE GENOMIC DNA]</scope>
    <source>
        <strain evidence="3">S2</strain>
        <tissue evidence="3">Leaf</tissue>
    </source>
</reference>
<feature type="transmembrane region" description="Helical" evidence="2">
    <location>
        <begin position="468"/>
        <end position="491"/>
    </location>
</feature>
<dbReference type="OrthoDB" id="672127at2759"/>
<gene>
    <name evidence="3" type="ORF">D8674_042115</name>
</gene>
<evidence type="ECO:0000256" key="2">
    <source>
        <dbReference type="SAM" id="Phobius"/>
    </source>
</evidence>
<dbReference type="EMBL" id="SMOL01000345">
    <property type="protein sequence ID" value="KAB2620324.1"/>
    <property type="molecule type" value="Genomic_DNA"/>
</dbReference>
<feature type="compositionally biased region" description="Basic and acidic residues" evidence="1">
    <location>
        <begin position="294"/>
        <end position="313"/>
    </location>
</feature>
<evidence type="ECO:0000313" key="3">
    <source>
        <dbReference type="EMBL" id="KAB2620324.1"/>
    </source>
</evidence>
<reference evidence="3 4" key="1">
    <citation type="submission" date="2019-09" db="EMBL/GenBank/DDBJ databases">
        <authorList>
            <person name="Ou C."/>
        </authorList>
    </citation>
    <scope>NUCLEOTIDE SEQUENCE [LARGE SCALE GENOMIC DNA]</scope>
    <source>
        <strain evidence="3">S2</strain>
        <tissue evidence="3">Leaf</tissue>
    </source>
</reference>
<keyword evidence="2" id="KW-0472">Membrane</keyword>
<dbReference type="Pfam" id="PF03140">
    <property type="entry name" value="DUF247"/>
    <property type="match status" value="1"/>
</dbReference>
<feature type="region of interest" description="Disordered" evidence="1">
    <location>
        <begin position="270"/>
        <end position="319"/>
    </location>
</feature>
<keyword evidence="4" id="KW-1185">Reference proteome</keyword>
<comment type="caution">
    <text evidence="3">The sequence shown here is derived from an EMBL/GenBank/DDBJ whole genome shotgun (WGS) entry which is preliminary data.</text>
</comment>
<dbReference type="Proteomes" id="UP000327157">
    <property type="component" value="Unassembled WGS sequence"/>
</dbReference>
<dbReference type="InterPro" id="IPR004158">
    <property type="entry name" value="DUF247_pln"/>
</dbReference>
<organism evidence="3 4">
    <name type="scientific">Pyrus ussuriensis x Pyrus communis</name>
    <dbReference type="NCBI Taxonomy" id="2448454"/>
    <lineage>
        <taxon>Eukaryota</taxon>
        <taxon>Viridiplantae</taxon>
        <taxon>Streptophyta</taxon>
        <taxon>Embryophyta</taxon>
        <taxon>Tracheophyta</taxon>
        <taxon>Spermatophyta</taxon>
        <taxon>Magnoliopsida</taxon>
        <taxon>eudicotyledons</taxon>
        <taxon>Gunneridae</taxon>
        <taxon>Pentapetalae</taxon>
        <taxon>rosids</taxon>
        <taxon>fabids</taxon>
        <taxon>Rosales</taxon>
        <taxon>Rosaceae</taxon>
        <taxon>Amygdaloideae</taxon>
        <taxon>Maleae</taxon>
        <taxon>Pyrus</taxon>
    </lineage>
</organism>
<evidence type="ECO:0000313" key="4">
    <source>
        <dbReference type="Proteomes" id="UP000327157"/>
    </source>
</evidence>
<dbReference type="PANTHER" id="PTHR31170:SF17">
    <property type="match status" value="1"/>
</dbReference>
<keyword evidence="2" id="KW-0812">Transmembrane</keyword>
<protein>
    <submittedName>
        <fullName evidence="3">Uncharacterized protein</fullName>
    </submittedName>
</protein>
<name>A0A5N5HAZ5_9ROSA</name>
<proteinExistence type="predicted"/>
<sequence length="496" mass="57453">MQRKMSADKMAHDIENQLDNLSDLFLERCIYRVPKRLRQVNEKAYTPQVVSIGPLHHGEEPLKAMEEHKLRYLRHFLSQTGVRLFDYIQKIQDQEERLRGFYAEPIVFDKDEFVRIVSVDAAFVIDLLLRLHYSNYREEDYIFSKPTMISDVIRDLKLLENQLPFFILQDLFKLIPPQLQLQLPSLLEISYNFFQSVIDSEGKKKKFDKISSSGVEVKHFVDLIRILYLPLEPKKKPETTATPETTDTPKTTWCDRMLMRLSHSIFLTSGYTPNTTATPETTDTPKTTSTPETTDPHETTDKPKTTDPPETTDKPNITATPNVTELHQAGAKFKVGKGSSLFDIKFSRGILEIPKLRVDDTTDLKLRNILAFEQCHHREEDYLAYYVFLMKRLAKTPEDVQLLLEKGIIENWLGDTQKISTLLHDLGTGMIVDDWYYAPLCKKLIKYRKQPWHEWMVILKQEYFNTPWASISVVAAVILLILTVVQTACSIKSVPL</sequence>